<evidence type="ECO:0008006" key="3">
    <source>
        <dbReference type="Google" id="ProtNLM"/>
    </source>
</evidence>
<gene>
    <name evidence="1" type="ORF">GJ697_09855</name>
</gene>
<dbReference type="EMBL" id="WKJM01000006">
    <property type="protein sequence ID" value="MRX08136.1"/>
    <property type="molecule type" value="Genomic_DNA"/>
</dbReference>
<protein>
    <recommendedName>
        <fullName evidence="3">DUF4435 domain-containing protein</fullName>
    </recommendedName>
</protein>
<keyword evidence="2" id="KW-1185">Reference proteome</keyword>
<proteinExistence type="predicted"/>
<organism evidence="1 2">
    <name type="scientific">Duganella alba</name>
    <dbReference type="NCBI Taxonomy" id="2666081"/>
    <lineage>
        <taxon>Bacteria</taxon>
        <taxon>Pseudomonadati</taxon>
        <taxon>Pseudomonadota</taxon>
        <taxon>Betaproteobacteria</taxon>
        <taxon>Burkholderiales</taxon>
        <taxon>Oxalobacteraceae</taxon>
        <taxon>Telluria group</taxon>
        <taxon>Duganella</taxon>
    </lineage>
</organism>
<comment type="caution">
    <text evidence="1">The sequence shown here is derived from an EMBL/GenBank/DDBJ whole genome shotgun (WGS) entry which is preliminary data.</text>
</comment>
<evidence type="ECO:0000313" key="2">
    <source>
        <dbReference type="Proteomes" id="UP000481037"/>
    </source>
</evidence>
<dbReference type="Proteomes" id="UP000481037">
    <property type="component" value="Unassembled WGS sequence"/>
</dbReference>
<name>A0A6L5QEK0_9BURK</name>
<evidence type="ECO:0000313" key="1">
    <source>
        <dbReference type="EMBL" id="MRX08136.1"/>
    </source>
</evidence>
<dbReference type="AlphaFoldDB" id="A0A6L5QEK0"/>
<accession>A0A6L5QEK0</accession>
<reference evidence="1 2" key="1">
    <citation type="submission" date="2019-11" db="EMBL/GenBank/DDBJ databases">
        <title>Novel species isolated from a subtropical stream in China.</title>
        <authorList>
            <person name="Lu H."/>
        </authorList>
    </citation>
    <scope>NUCLEOTIDE SEQUENCE [LARGE SCALE GENOMIC DNA]</scope>
    <source>
        <strain evidence="1 2">FT25W</strain>
    </source>
</reference>
<dbReference type="RefSeq" id="WP_154363903.1">
    <property type="nucleotide sequence ID" value="NZ_WKJM01000006.1"/>
</dbReference>
<sequence length="294" mass="31562">MTNIATFEDFDSVEQIAAHQAGLVRVILEGDTDVELFERYWFIGRRDVFDFVEAKTLGAGAGCTAVATAVASSIADGVPAIGIVDRDTLFRNKQWALLFDTNSTALNQGWNGSGVYTASLWEVEAYLIEPDLLSDWVGASYKTPPAPQDKCDAALQRTIDSCKFMLSATHYFAALHEEGTAAPSVKAFWDQSIDKLNAVCAAGIGGTGAAGHATAAAVSAHIASVLADLPGAEADQLRFLLRYVDTKRLLSRLGHSLAVQPDSHWTLATFMKREGRRPLELDAILNDAEAALAA</sequence>